<comment type="caution">
    <text evidence="1">The sequence shown here is derived from an EMBL/GenBank/DDBJ whole genome shotgun (WGS) entry which is preliminary data.</text>
</comment>
<proteinExistence type="predicted"/>
<evidence type="ECO:0000313" key="2">
    <source>
        <dbReference type="Proteomes" id="UP001165064"/>
    </source>
</evidence>
<organism evidence="1 2">
    <name type="scientific">Ambrosiozyma monospora</name>
    <name type="common">Yeast</name>
    <name type="synonym">Endomycopsis monosporus</name>
    <dbReference type="NCBI Taxonomy" id="43982"/>
    <lineage>
        <taxon>Eukaryota</taxon>
        <taxon>Fungi</taxon>
        <taxon>Dikarya</taxon>
        <taxon>Ascomycota</taxon>
        <taxon>Saccharomycotina</taxon>
        <taxon>Pichiomycetes</taxon>
        <taxon>Pichiales</taxon>
        <taxon>Pichiaceae</taxon>
        <taxon>Ambrosiozyma</taxon>
    </lineage>
</organism>
<gene>
    <name evidence="1" type="ORF">Amon02_000085600</name>
</gene>
<name>A0ACB5ST26_AMBMO</name>
<sequence>MSFIDEYNETCSTLQQPSYIPYPTESVSFAGHQLTDSSSQSSEMQLLPSPIQFTQSDLLNSKQPSLSFSYNFDSGVQTPENEDVVDRVHAFSGSESSLSSPGTTQSLFSNQEFQGYDEPMSASSSTSFQDFYTSAEEMTYLEEQQNTGKWSSNQLPMCGNGFTSYFPSNSVPEFDTYEQSQLTTNHEQPQLQLQPAFSASTAFASASSSILPSSSIEESQNQKIASESKANEHKPVLNKFIDNTADIITQHYQSQFQSHKKSMSLADFTSSNSPPVQNHKPMGIKFKAVVTQETMCNKKKEMMEKRERRRASNIGNTTFINSSVPQLSSSSSSSMLSTLTTPTKKIPLLPFKTHKYRSKSVTDLNIIIHPIVNTHSRSQSTSTCSSPVNPFYKPPAILRKLSNLGEN</sequence>
<dbReference type="EMBL" id="BSXS01000349">
    <property type="protein sequence ID" value="GME72120.1"/>
    <property type="molecule type" value="Genomic_DNA"/>
</dbReference>
<accession>A0ACB5ST26</accession>
<reference evidence="1" key="1">
    <citation type="submission" date="2023-04" db="EMBL/GenBank/DDBJ databases">
        <title>Ambrosiozyma monospora NBRC 10751.</title>
        <authorList>
            <person name="Ichikawa N."/>
            <person name="Sato H."/>
            <person name="Tonouchi N."/>
        </authorList>
    </citation>
    <scope>NUCLEOTIDE SEQUENCE</scope>
    <source>
        <strain evidence="1">NBRC 10751</strain>
    </source>
</reference>
<protein>
    <submittedName>
        <fullName evidence="1">Unnamed protein product</fullName>
    </submittedName>
</protein>
<evidence type="ECO:0000313" key="1">
    <source>
        <dbReference type="EMBL" id="GME72120.1"/>
    </source>
</evidence>
<dbReference type="Proteomes" id="UP001165064">
    <property type="component" value="Unassembled WGS sequence"/>
</dbReference>
<keyword evidence="2" id="KW-1185">Reference proteome</keyword>